<keyword evidence="1" id="KW-0812">Transmembrane</keyword>
<evidence type="ECO:0000256" key="1">
    <source>
        <dbReference type="SAM" id="Phobius"/>
    </source>
</evidence>
<reference evidence="2 3" key="1">
    <citation type="submission" date="2021-03" db="EMBL/GenBank/DDBJ databases">
        <title>Genomic Encyclopedia of Type Strains, Phase IV (KMG-IV): sequencing the most valuable type-strain genomes for metagenomic binning, comparative biology and taxonomic classification.</title>
        <authorList>
            <person name="Goeker M."/>
        </authorList>
    </citation>
    <scope>NUCLEOTIDE SEQUENCE [LARGE SCALE GENOMIC DNA]</scope>
    <source>
        <strain evidence="2 3">DSM 24004</strain>
    </source>
</reference>
<proteinExistence type="predicted"/>
<accession>A0ABS4GG47</accession>
<evidence type="ECO:0000313" key="3">
    <source>
        <dbReference type="Proteomes" id="UP001519342"/>
    </source>
</evidence>
<name>A0ABS4GG47_9FIRM</name>
<evidence type="ECO:0000313" key="2">
    <source>
        <dbReference type="EMBL" id="MBP1926517.1"/>
    </source>
</evidence>
<protein>
    <submittedName>
        <fullName evidence="2">Uncharacterized membrane protein (DUF106 family)</fullName>
    </submittedName>
</protein>
<dbReference type="RefSeq" id="WP_209512255.1">
    <property type="nucleotide sequence ID" value="NZ_JAGGKS010000007.1"/>
</dbReference>
<feature type="transmembrane region" description="Helical" evidence="1">
    <location>
        <begin position="7"/>
        <end position="28"/>
    </location>
</feature>
<feature type="transmembrane region" description="Helical" evidence="1">
    <location>
        <begin position="40"/>
        <end position="61"/>
    </location>
</feature>
<dbReference type="Proteomes" id="UP001519342">
    <property type="component" value="Unassembled WGS sequence"/>
</dbReference>
<keyword evidence="1" id="KW-1133">Transmembrane helix</keyword>
<keyword evidence="3" id="KW-1185">Reference proteome</keyword>
<sequence length="64" mass="6815">MKSIGKIFLIGIVVAVIGIVFSETFSVIVNGLDRDTSRILGMGTYICITLVICTGVIVGQVKNK</sequence>
<organism evidence="2 3">
    <name type="scientific">Sedimentibacter acidaminivorans</name>
    <dbReference type="NCBI Taxonomy" id="913099"/>
    <lineage>
        <taxon>Bacteria</taxon>
        <taxon>Bacillati</taxon>
        <taxon>Bacillota</taxon>
        <taxon>Tissierellia</taxon>
        <taxon>Sedimentibacter</taxon>
    </lineage>
</organism>
<comment type="caution">
    <text evidence="2">The sequence shown here is derived from an EMBL/GenBank/DDBJ whole genome shotgun (WGS) entry which is preliminary data.</text>
</comment>
<dbReference type="EMBL" id="JAGGKS010000007">
    <property type="protein sequence ID" value="MBP1926517.1"/>
    <property type="molecule type" value="Genomic_DNA"/>
</dbReference>
<gene>
    <name evidence="2" type="ORF">J2Z76_002386</name>
</gene>
<keyword evidence="1" id="KW-0472">Membrane</keyword>